<proteinExistence type="predicted"/>
<dbReference type="EMBL" id="HG674266">
    <property type="protein sequence ID" value="CDJ39257.1"/>
    <property type="molecule type" value="Genomic_DNA"/>
</dbReference>
<dbReference type="Proteomes" id="UP000030747">
    <property type="component" value="Unassembled WGS sequence"/>
</dbReference>
<evidence type="ECO:0000313" key="3">
    <source>
        <dbReference type="Proteomes" id="UP000030747"/>
    </source>
</evidence>
<accession>U6KMB8</accession>
<dbReference type="AlphaFoldDB" id="U6KMB8"/>
<gene>
    <name evidence="2" type="ORF">ETH_00039770</name>
</gene>
<sequence length="155" mass="17668">MFCCALREQHELQQQQQQVLLQRHGLPVEALKNHRTAPTTTTTTNSSSSSSSSSASLLRFDWRWFCHHYRLLAFFLCLRWRQQYLLRSLRGPPPPPPSPLLLLQQLLLRAAKEADGWRSCLRRICEGDAAAALPLALGVLGWRDLGGRCRSAHRL</sequence>
<dbReference type="GeneID" id="25256995"/>
<keyword evidence="3" id="KW-1185">Reference proteome</keyword>
<dbReference type="VEuPathDB" id="ToxoDB:ETH_00039770"/>
<feature type="region of interest" description="Disordered" evidence="1">
    <location>
        <begin position="31"/>
        <end position="53"/>
    </location>
</feature>
<evidence type="ECO:0000313" key="2">
    <source>
        <dbReference type="EMBL" id="CDJ39257.1"/>
    </source>
</evidence>
<reference evidence="2" key="1">
    <citation type="submission" date="2013-10" db="EMBL/GenBank/DDBJ databases">
        <title>Genomic analysis of the causative agents of coccidiosis in chickens.</title>
        <authorList>
            <person name="Reid A.J."/>
            <person name="Blake D."/>
            <person name="Billington K."/>
            <person name="Browne H."/>
            <person name="Dunn M."/>
            <person name="Hung S."/>
            <person name="Kawahara F."/>
            <person name="Miranda-Saavedra D."/>
            <person name="Mourier T."/>
            <person name="Nagra H."/>
            <person name="Otto T.D."/>
            <person name="Rawlings N."/>
            <person name="Sanchez A."/>
            <person name="Sanders M."/>
            <person name="Subramaniam C."/>
            <person name="Tay Y."/>
            <person name="Dear P."/>
            <person name="Doerig C."/>
            <person name="Gruber A."/>
            <person name="Parkinson J."/>
            <person name="Shirley M."/>
            <person name="Wan K.L."/>
            <person name="Berriman M."/>
            <person name="Tomley F."/>
            <person name="Pain A."/>
        </authorList>
    </citation>
    <scope>NUCLEOTIDE SEQUENCE [LARGE SCALE GENOMIC DNA]</scope>
    <source>
        <strain evidence="2">Houghton</strain>
    </source>
</reference>
<dbReference type="RefSeq" id="XP_013230012.1">
    <property type="nucleotide sequence ID" value="XM_013374558.1"/>
</dbReference>
<name>U6KMB8_EIMTE</name>
<dbReference type="VEuPathDB" id="ToxoDB:ETH2_1516000"/>
<organism evidence="2 3">
    <name type="scientific">Eimeria tenella</name>
    <name type="common">Coccidian parasite</name>
    <dbReference type="NCBI Taxonomy" id="5802"/>
    <lineage>
        <taxon>Eukaryota</taxon>
        <taxon>Sar</taxon>
        <taxon>Alveolata</taxon>
        <taxon>Apicomplexa</taxon>
        <taxon>Conoidasida</taxon>
        <taxon>Coccidia</taxon>
        <taxon>Eucoccidiorida</taxon>
        <taxon>Eimeriorina</taxon>
        <taxon>Eimeriidae</taxon>
        <taxon>Eimeria</taxon>
    </lineage>
</organism>
<evidence type="ECO:0000256" key="1">
    <source>
        <dbReference type="SAM" id="MobiDB-lite"/>
    </source>
</evidence>
<reference evidence="2" key="2">
    <citation type="submission" date="2013-10" db="EMBL/GenBank/DDBJ databases">
        <authorList>
            <person name="Aslett M."/>
        </authorList>
    </citation>
    <scope>NUCLEOTIDE SEQUENCE [LARGE SCALE GENOMIC DNA]</scope>
    <source>
        <strain evidence="2">Houghton</strain>
    </source>
</reference>
<feature type="compositionally biased region" description="Low complexity" evidence="1">
    <location>
        <begin position="39"/>
        <end position="53"/>
    </location>
</feature>
<protein>
    <submittedName>
        <fullName evidence="2">BRCA2 repeat-containing protein, putative</fullName>
    </submittedName>
</protein>